<evidence type="ECO:0000313" key="3">
    <source>
        <dbReference type="Proteomes" id="UP001612741"/>
    </source>
</evidence>
<dbReference type="EMBL" id="JBITGY010000008">
    <property type="protein sequence ID" value="MFI6501432.1"/>
    <property type="molecule type" value="Genomic_DNA"/>
</dbReference>
<feature type="region of interest" description="Disordered" evidence="1">
    <location>
        <begin position="182"/>
        <end position="357"/>
    </location>
</feature>
<protein>
    <recommendedName>
        <fullName evidence="4">WXG100 family type VII secretion target</fullName>
    </recommendedName>
</protein>
<feature type="compositionally biased region" description="Low complexity" evidence="1">
    <location>
        <begin position="205"/>
        <end position="233"/>
    </location>
</feature>
<feature type="compositionally biased region" description="Low complexity" evidence="1">
    <location>
        <begin position="245"/>
        <end position="259"/>
    </location>
</feature>
<accession>A0ABW7YZR6</accession>
<feature type="compositionally biased region" description="Low complexity" evidence="1">
    <location>
        <begin position="381"/>
        <end position="390"/>
    </location>
</feature>
<evidence type="ECO:0008006" key="4">
    <source>
        <dbReference type="Google" id="ProtNLM"/>
    </source>
</evidence>
<reference evidence="2 3" key="1">
    <citation type="submission" date="2024-10" db="EMBL/GenBank/DDBJ databases">
        <title>The Natural Products Discovery Center: Release of the First 8490 Sequenced Strains for Exploring Actinobacteria Biosynthetic Diversity.</title>
        <authorList>
            <person name="Kalkreuter E."/>
            <person name="Kautsar S.A."/>
            <person name="Yang D."/>
            <person name="Bader C.D."/>
            <person name="Teijaro C.N."/>
            <person name="Fluegel L."/>
            <person name="Davis C.M."/>
            <person name="Simpson J.R."/>
            <person name="Lauterbach L."/>
            <person name="Steele A.D."/>
            <person name="Gui C."/>
            <person name="Meng S."/>
            <person name="Li G."/>
            <person name="Viehrig K."/>
            <person name="Ye F."/>
            <person name="Su P."/>
            <person name="Kiefer A.F."/>
            <person name="Nichols A."/>
            <person name="Cepeda A.J."/>
            <person name="Yan W."/>
            <person name="Fan B."/>
            <person name="Jiang Y."/>
            <person name="Adhikari A."/>
            <person name="Zheng C.-J."/>
            <person name="Schuster L."/>
            <person name="Cowan T.M."/>
            <person name="Smanski M.J."/>
            <person name="Chevrette M.G."/>
            <person name="De Carvalho L.P.S."/>
            <person name="Shen B."/>
        </authorList>
    </citation>
    <scope>NUCLEOTIDE SEQUENCE [LARGE SCALE GENOMIC DNA]</scope>
    <source>
        <strain evidence="2 3">NPDC050545</strain>
    </source>
</reference>
<feature type="compositionally biased region" description="Gly residues" evidence="1">
    <location>
        <begin position="260"/>
        <end position="280"/>
    </location>
</feature>
<proteinExistence type="predicted"/>
<keyword evidence="3" id="KW-1185">Reference proteome</keyword>
<organism evidence="2 3">
    <name type="scientific">Nonomuraea typhae</name>
    <dbReference type="NCBI Taxonomy" id="2603600"/>
    <lineage>
        <taxon>Bacteria</taxon>
        <taxon>Bacillati</taxon>
        <taxon>Actinomycetota</taxon>
        <taxon>Actinomycetes</taxon>
        <taxon>Streptosporangiales</taxon>
        <taxon>Streptosporangiaceae</taxon>
        <taxon>Nonomuraea</taxon>
    </lineage>
</organism>
<dbReference type="RefSeq" id="WP_397086014.1">
    <property type="nucleotide sequence ID" value="NZ_JBITGY010000008.1"/>
</dbReference>
<feature type="compositionally biased region" description="Gly residues" evidence="1">
    <location>
        <begin position="347"/>
        <end position="357"/>
    </location>
</feature>
<feature type="compositionally biased region" description="Pro residues" evidence="1">
    <location>
        <begin position="192"/>
        <end position="204"/>
    </location>
</feature>
<evidence type="ECO:0000256" key="1">
    <source>
        <dbReference type="SAM" id="MobiDB-lite"/>
    </source>
</evidence>
<feature type="compositionally biased region" description="Low complexity" evidence="1">
    <location>
        <begin position="332"/>
        <end position="346"/>
    </location>
</feature>
<comment type="caution">
    <text evidence="2">The sequence shown here is derived from an EMBL/GenBank/DDBJ whole genome shotgun (WGS) entry which is preliminary data.</text>
</comment>
<feature type="region of interest" description="Disordered" evidence="1">
    <location>
        <begin position="378"/>
        <end position="427"/>
    </location>
</feature>
<dbReference type="Proteomes" id="UP001612741">
    <property type="component" value="Unassembled WGS sequence"/>
</dbReference>
<gene>
    <name evidence="2" type="ORF">ACIBG2_28915</name>
</gene>
<feature type="compositionally biased region" description="Pro residues" evidence="1">
    <location>
        <begin position="234"/>
        <end position="244"/>
    </location>
</feature>
<sequence length="427" mass="43375">MANDKETFDIFVKADFSDKGDQKVEKVKKIIDALYTQGEFIMNAGIAYKAIADLLDDSLATIEGAATRMAGCWGDKGSVEAQKALQSLHFTIGEVVTKSKAMGGPLEHIGRTILPQAHKYGDWATGDDGAFGTGFLGGSWNDDLPGITGWTTETENEGATKALKALNEALESAHNQLPKNVTMDLFKDPNGSVPPPPPYTPPKGPGVVPTNFKPPGGDLPGYNPDNPGGDIPGLNPPGGIPPYKGPDGNYPPGYDPNNPGGNGNGNGNGTGNGNGNGNGPGNSPIPKYPNGTDVPAYNPNSGNPPNTTPAYNPDAGPNGTKLADFQPANYNPVTSPTTTGSPYPTGVPGGPGTGAGTGIGAGGLSGVPGGPGAGAAGLNGSGMPMMPMTGAGAGGNEERDRESTTWLLEDEDVWGGNDDGIVNNQIG</sequence>
<feature type="compositionally biased region" description="Low complexity" evidence="1">
    <location>
        <begin position="298"/>
        <end position="309"/>
    </location>
</feature>
<name>A0ABW7YZR6_9ACTN</name>
<evidence type="ECO:0000313" key="2">
    <source>
        <dbReference type="EMBL" id="MFI6501432.1"/>
    </source>
</evidence>